<evidence type="ECO:0008006" key="3">
    <source>
        <dbReference type="Google" id="ProtNLM"/>
    </source>
</evidence>
<dbReference type="Proteomes" id="UP000499080">
    <property type="component" value="Unassembled WGS sequence"/>
</dbReference>
<dbReference type="EMBL" id="BGPR01000079">
    <property type="protein sequence ID" value="GBL91380.1"/>
    <property type="molecule type" value="Genomic_DNA"/>
</dbReference>
<reference evidence="1 2" key="1">
    <citation type="journal article" date="2019" name="Sci. Rep.">
        <title>Orb-weaving spider Araneus ventricosus genome elucidates the spidroin gene catalogue.</title>
        <authorList>
            <person name="Kono N."/>
            <person name="Nakamura H."/>
            <person name="Ohtoshi R."/>
            <person name="Moran D.A.P."/>
            <person name="Shinohara A."/>
            <person name="Yoshida Y."/>
            <person name="Fujiwara M."/>
            <person name="Mori M."/>
            <person name="Tomita M."/>
            <person name="Arakawa K."/>
        </authorList>
    </citation>
    <scope>NUCLEOTIDE SEQUENCE [LARGE SCALE GENOMIC DNA]</scope>
</reference>
<dbReference type="GO" id="GO:0003676">
    <property type="term" value="F:nucleic acid binding"/>
    <property type="evidence" value="ECO:0007669"/>
    <property type="project" value="InterPro"/>
</dbReference>
<protein>
    <recommendedName>
        <fullName evidence="3">Peptidase aspartic putative domain-containing protein</fullName>
    </recommendedName>
</protein>
<dbReference type="SUPFAM" id="SSF57756">
    <property type="entry name" value="Retrovirus zinc finger-like domains"/>
    <property type="match status" value="1"/>
</dbReference>
<dbReference type="OrthoDB" id="5967017at2759"/>
<name>A0A4Y2BGM5_ARAVE</name>
<evidence type="ECO:0000313" key="2">
    <source>
        <dbReference type="Proteomes" id="UP000499080"/>
    </source>
</evidence>
<dbReference type="InterPro" id="IPR036875">
    <property type="entry name" value="Znf_CCHC_sf"/>
</dbReference>
<dbReference type="Gene3D" id="4.10.60.10">
    <property type="entry name" value="Zinc finger, CCHC-type"/>
    <property type="match status" value="1"/>
</dbReference>
<comment type="caution">
    <text evidence="1">The sequence shown here is derived from an EMBL/GenBank/DDBJ whole genome shotgun (WGS) entry which is preliminary data.</text>
</comment>
<gene>
    <name evidence="1" type="ORF">AVEN_136899_1</name>
</gene>
<evidence type="ECO:0000313" key="1">
    <source>
        <dbReference type="EMBL" id="GBL91380.1"/>
    </source>
</evidence>
<organism evidence="1 2">
    <name type="scientific">Araneus ventricosus</name>
    <name type="common">Orbweaver spider</name>
    <name type="synonym">Epeira ventricosa</name>
    <dbReference type="NCBI Taxonomy" id="182803"/>
    <lineage>
        <taxon>Eukaryota</taxon>
        <taxon>Metazoa</taxon>
        <taxon>Ecdysozoa</taxon>
        <taxon>Arthropoda</taxon>
        <taxon>Chelicerata</taxon>
        <taxon>Arachnida</taxon>
        <taxon>Araneae</taxon>
        <taxon>Araneomorphae</taxon>
        <taxon>Entelegynae</taxon>
        <taxon>Araneoidea</taxon>
        <taxon>Araneidae</taxon>
        <taxon>Araneus</taxon>
    </lineage>
</organism>
<keyword evidence="2" id="KW-1185">Reference proteome</keyword>
<sequence>MHDKYKALNDQYKCRRCLRKGHKKKFCNVKGIECKTCGSQSHWEYLCDKGQKPSKNGNISGSSNESRDVGVDSLFRESMIDTGNRDIIYYQTARANVVGSNKIIRGIKILIDSGSETSFLLESIAEEVGLPTVSIGPFKSSFQ</sequence>
<proteinExistence type="predicted"/>
<accession>A0A4Y2BGM5</accession>
<dbReference type="GO" id="GO:0008270">
    <property type="term" value="F:zinc ion binding"/>
    <property type="evidence" value="ECO:0007669"/>
    <property type="project" value="InterPro"/>
</dbReference>
<dbReference type="AlphaFoldDB" id="A0A4Y2BGM5"/>